<sequence length="130" mass="14077">MDCAGARVRVHARSLATLLRITGEVDASNAGQVSQAIRRFSQLDTPLIVDLSCVDFLGIAGFRVLSGLNCVVVDGPALSRLTRVITDHGLAIVNSVPEALQLVDQDIRTRRQMLSGPDRPHVARHRTRSA</sequence>
<dbReference type="Pfam" id="PF01740">
    <property type="entry name" value="STAS"/>
    <property type="match status" value="1"/>
</dbReference>
<dbReference type="InterPro" id="IPR002645">
    <property type="entry name" value="STAS_dom"/>
</dbReference>
<dbReference type="SUPFAM" id="SSF52091">
    <property type="entry name" value="SpoIIaa-like"/>
    <property type="match status" value="1"/>
</dbReference>
<evidence type="ECO:0000313" key="3">
    <source>
        <dbReference type="Proteomes" id="UP000192284"/>
    </source>
</evidence>
<organism evidence="2 3">
    <name type="scientific">Mycobacterium angelicum</name>
    <dbReference type="NCBI Taxonomy" id="470074"/>
    <lineage>
        <taxon>Bacteria</taxon>
        <taxon>Bacillati</taxon>
        <taxon>Actinomycetota</taxon>
        <taxon>Actinomycetes</taxon>
        <taxon>Mycobacteriales</taxon>
        <taxon>Mycobacteriaceae</taxon>
        <taxon>Mycobacterium</taxon>
    </lineage>
</organism>
<protein>
    <recommendedName>
        <fullName evidence="1">STAS domain-containing protein</fullName>
    </recommendedName>
</protein>
<dbReference type="Proteomes" id="UP000192284">
    <property type="component" value="Unassembled WGS sequence"/>
</dbReference>
<dbReference type="InterPro" id="IPR036513">
    <property type="entry name" value="STAS_dom_sf"/>
</dbReference>
<feature type="domain" description="STAS" evidence="1">
    <location>
        <begin position="6"/>
        <end position="65"/>
    </location>
</feature>
<evidence type="ECO:0000313" key="2">
    <source>
        <dbReference type="EMBL" id="ORA22754.1"/>
    </source>
</evidence>
<name>A0A1W9ZYC3_MYCAN</name>
<dbReference type="EMBL" id="MVHE01000009">
    <property type="protein sequence ID" value="ORA22754.1"/>
    <property type="molecule type" value="Genomic_DNA"/>
</dbReference>
<evidence type="ECO:0000259" key="1">
    <source>
        <dbReference type="PROSITE" id="PS50801"/>
    </source>
</evidence>
<keyword evidence="3" id="KW-1185">Reference proteome</keyword>
<proteinExistence type="predicted"/>
<dbReference type="PROSITE" id="PS50801">
    <property type="entry name" value="STAS"/>
    <property type="match status" value="1"/>
</dbReference>
<accession>A0A1W9ZYC3</accession>
<dbReference type="AlphaFoldDB" id="A0A1W9ZYC3"/>
<dbReference type="Gene3D" id="3.30.750.24">
    <property type="entry name" value="STAS domain"/>
    <property type="match status" value="1"/>
</dbReference>
<gene>
    <name evidence="2" type="ORF">BST12_09065</name>
</gene>
<comment type="caution">
    <text evidence="2">The sequence shown here is derived from an EMBL/GenBank/DDBJ whole genome shotgun (WGS) entry which is preliminary data.</text>
</comment>
<reference evidence="2 3" key="1">
    <citation type="submission" date="2017-02" db="EMBL/GenBank/DDBJ databases">
        <title>The new phylogeny of genus Mycobacterium.</title>
        <authorList>
            <person name="Tortoli E."/>
            <person name="Trovato A."/>
            <person name="Cirillo D.M."/>
        </authorList>
    </citation>
    <scope>NUCLEOTIDE SEQUENCE [LARGE SCALE GENOMIC DNA]</scope>
    <source>
        <strain evidence="2 3">DSM 45057</strain>
    </source>
</reference>